<protein>
    <submittedName>
        <fullName evidence="2">Uncharacterized protein</fullName>
    </submittedName>
</protein>
<evidence type="ECO:0000313" key="3">
    <source>
        <dbReference type="Proteomes" id="UP000184267"/>
    </source>
</evidence>
<name>A0A1M2VZI9_TRAPU</name>
<accession>A0A1M2VZI9</accession>
<proteinExistence type="predicted"/>
<evidence type="ECO:0000256" key="1">
    <source>
        <dbReference type="SAM" id="MobiDB-lite"/>
    </source>
</evidence>
<dbReference type="Proteomes" id="UP000184267">
    <property type="component" value="Unassembled WGS sequence"/>
</dbReference>
<sequence length="144" mass="15326">MRPDVGDVEVSREPGALPEKERMLAGGVGRRDGPKNSALRERAGALCSIFGVSSALTSDASDLSESARLGGFGGGWGIETSSPKGEAKKAEVLLPVGEGNGDGAEDSEVRTLRWDERVEELAVEDEGLRWKLQLSSISTWWVQG</sequence>
<reference evidence="2 3" key="1">
    <citation type="submission" date="2016-10" db="EMBL/GenBank/DDBJ databases">
        <title>Genome sequence of the basidiomycete white-rot fungus Trametes pubescens.</title>
        <authorList>
            <person name="Makela M.R."/>
            <person name="Granchi Z."/>
            <person name="Peng M."/>
            <person name="De Vries R.P."/>
            <person name="Grigoriev I."/>
            <person name="Riley R."/>
            <person name="Hilden K."/>
        </authorList>
    </citation>
    <scope>NUCLEOTIDE SEQUENCE [LARGE SCALE GENOMIC DNA]</scope>
    <source>
        <strain evidence="2 3">FBCC735</strain>
    </source>
</reference>
<keyword evidence="3" id="KW-1185">Reference proteome</keyword>
<dbReference type="EMBL" id="MNAD01000440">
    <property type="protein sequence ID" value="OJT13027.1"/>
    <property type="molecule type" value="Genomic_DNA"/>
</dbReference>
<gene>
    <name evidence="2" type="ORF">TRAPUB_10436</name>
</gene>
<organism evidence="2 3">
    <name type="scientific">Trametes pubescens</name>
    <name type="common">White-rot fungus</name>
    <dbReference type="NCBI Taxonomy" id="154538"/>
    <lineage>
        <taxon>Eukaryota</taxon>
        <taxon>Fungi</taxon>
        <taxon>Dikarya</taxon>
        <taxon>Basidiomycota</taxon>
        <taxon>Agaricomycotina</taxon>
        <taxon>Agaricomycetes</taxon>
        <taxon>Polyporales</taxon>
        <taxon>Polyporaceae</taxon>
        <taxon>Trametes</taxon>
    </lineage>
</organism>
<comment type="caution">
    <text evidence="2">The sequence shown here is derived from an EMBL/GenBank/DDBJ whole genome shotgun (WGS) entry which is preliminary data.</text>
</comment>
<evidence type="ECO:0000313" key="2">
    <source>
        <dbReference type="EMBL" id="OJT13027.1"/>
    </source>
</evidence>
<dbReference type="AlphaFoldDB" id="A0A1M2VZI9"/>
<feature type="region of interest" description="Disordered" evidence="1">
    <location>
        <begin position="1"/>
        <end position="36"/>
    </location>
</feature>